<reference evidence="2 3" key="1">
    <citation type="submission" date="2020-08" db="EMBL/GenBank/DDBJ databases">
        <title>Edaphobacter telluris sp. nov. and Acidobacterium dinghuensis sp. nov., two acidobacteria isolated from forest soil.</title>
        <authorList>
            <person name="Fu J."/>
            <person name="Qiu L."/>
        </authorList>
    </citation>
    <scope>NUCLEOTIDE SEQUENCE [LARGE SCALE GENOMIC DNA]</scope>
    <source>
        <strain evidence="2">4Y35</strain>
    </source>
</reference>
<evidence type="ECO:0000256" key="1">
    <source>
        <dbReference type="ARBA" id="ARBA00022679"/>
    </source>
</evidence>
<dbReference type="KEGG" id="adin:H7849_21300"/>
<evidence type="ECO:0000313" key="2">
    <source>
        <dbReference type="EMBL" id="QNI31579.1"/>
    </source>
</evidence>
<dbReference type="SUPFAM" id="SSF53335">
    <property type="entry name" value="S-adenosyl-L-methionine-dependent methyltransferases"/>
    <property type="match status" value="1"/>
</dbReference>
<dbReference type="GO" id="GO:0032259">
    <property type="term" value="P:methylation"/>
    <property type="evidence" value="ECO:0007669"/>
    <property type="project" value="UniProtKB-KW"/>
</dbReference>
<keyword evidence="1 2" id="KW-0808">Transferase</keyword>
<sequence length="255" mass="29025">MPTESELAQYYSEGYYAYQPILKPTRLTKLKQKILRSPIPNHDPDFSEPGDFLDIGCGSGTYLERMRSRGWNVRGVEPSAHGVANGRQAGFDIFHGTLVQASFPSDSFDYVRSNHSFEHMPNPVQVLGELYRIVRSGGKVYVGVPNIDSLPFRLFRRYWWYMGAPVHTYSYSVKTLTALLQRAGFLIRGVHYNSNYTSLLGSLQIYVNRNTTKRSEQGWLFSNLLLIITANLLERIIDLVHQGDAIEVICEKVNP</sequence>
<evidence type="ECO:0000313" key="3">
    <source>
        <dbReference type="Proteomes" id="UP000515312"/>
    </source>
</evidence>
<dbReference type="RefSeq" id="WP_186742339.1">
    <property type="nucleotide sequence ID" value="NZ_CP060394.1"/>
</dbReference>
<dbReference type="PANTHER" id="PTHR43861">
    <property type="entry name" value="TRANS-ACONITATE 2-METHYLTRANSFERASE-RELATED"/>
    <property type="match status" value="1"/>
</dbReference>
<protein>
    <submittedName>
        <fullName evidence="2">Class I SAM-dependent methyltransferase</fullName>
    </submittedName>
</protein>
<dbReference type="Gene3D" id="3.40.50.150">
    <property type="entry name" value="Vaccinia Virus protein VP39"/>
    <property type="match status" value="1"/>
</dbReference>
<dbReference type="InterPro" id="IPR029063">
    <property type="entry name" value="SAM-dependent_MTases_sf"/>
</dbReference>
<gene>
    <name evidence="2" type="ORF">H7849_21300</name>
</gene>
<dbReference type="GO" id="GO:0008168">
    <property type="term" value="F:methyltransferase activity"/>
    <property type="evidence" value="ECO:0007669"/>
    <property type="project" value="UniProtKB-KW"/>
</dbReference>
<dbReference type="AlphaFoldDB" id="A0A7G8BGA9"/>
<accession>A0A7G8BGA9</accession>
<proteinExistence type="predicted"/>
<dbReference type="Proteomes" id="UP000515312">
    <property type="component" value="Chromosome"/>
</dbReference>
<organism evidence="2 3">
    <name type="scientific">Alloacidobacterium dinghuense</name>
    <dbReference type="NCBI Taxonomy" id="2763107"/>
    <lineage>
        <taxon>Bacteria</taxon>
        <taxon>Pseudomonadati</taxon>
        <taxon>Acidobacteriota</taxon>
        <taxon>Terriglobia</taxon>
        <taxon>Terriglobales</taxon>
        <taxon>Acidobacteriaceae</taxon>
        <taxon>Alloacidobacterium</taxon>
    </lineage>
</organism>
<keyword evidence="3" id="KW-1185">Reference proteome</keyword>
<name>A0A7G8BGA9_9BACT</name>
<dbReference type="Pfam" id="PF13489">
    <property type="entry name" value="Methyltransf_23"/>
    <property type="match status" value="1"/>
</dbReference>
<dbReference type="EMBL" id="CP060394">
    <property type="protein sequence ID" value="QNI31579.1"/>
    <property type="molecule type" value="Genomic_DNA"/>
</dbReference>
<dbReference type="CDD" id="cd02440">
    <property type="entry name" value="AdoMet_MTases"/>
    <property type="match status" value="1"/>
</dbReference>
<dbReference type="PANTHER" id="PTHR43861:SF3">
    <property type="entry name" value="PUTATIVE (AFU_ORTHOLOGUE AFUA_2G14390)-RELATED"/>
    <property type="match status" value="1"/>
</dbReference>
<keyword evidence="2" id="KW-0489">Methyltransferase</keyword>